<dbReference type="EMBL" id="CATQJL010000112">
    <property type="protein sequence ID" value="CAJ0593191.1"/>
    <property type="molecule type" value="Genomic_DNA"/>
</dbReference>
<keyword evidence="2" id="KW-1185">Reference proteome</keyword>
<proteinExistence type="predicted"/>
<evidence type="ECO:0000313" key="1">
    <source>
        <dbReference type="EMBL" id="CAJ0593191.1"/>
    </source>
</evidence>
<name>A0AA36DUT2_CYLNA</name>
<sequence>MKLFLIMAFVSFLTTTCFQHYFYLCKGLLINFERPLSDLTSTGESLYSKMMLECRANDSSRCLPIFCDTFVPTVIVDKQFREYLNVTDSQERIHGMVRYCSDFHEKMDDDELQTKAKRLLYGSRAEVRHQSATSRTRAPIAYLASALLITINL</sequence>
<comment type="caution">
    <text evidence="1">The sequence shown here is derived from an EMBL/GenBank/DDBJ whole genome shotgun (WGS) entry which is preliminary data.</text>
</comment>
<organism evidence="1 2">
    <name type="scientific">Cylicocyclus nassatus</name>
    <name type="common">Nematode worm</name>
    <dbReference type="NCBI Taxonomy" id="53992"/>
    <lineage>
        <taxon>Eukaryota</taxon>
        <taxon>Metazoa</taxon>
        <taxon>Ecdysozoa</taxon>
        <taxon>Nematoda</taxon>
        <taxon>Chromadorea</taxon>
        <taxon>Rhabditida</taxon>
        <taxon>Rhabditina</taxon>
        <taxon>Rhabditomorpha</taxon>
        <taxon>Strongyloidea</taxon>
        <taxon>Strongylidae</taxon>
        <taxon>Cylicocyclus</taxon>
    </lineage>
</organism>
<reference evidence="1" key="1">
    <citation type="submission" date="2023-07" db="EMBL/GenBank/DDBJ databases">
        <authorList>
            <consortium name="CYATHOMIX"/>
        </authorList>
    </citation>
    <scope>NUCLEOTIDE SEQUENCE</scope>
    <source>
        <strain evidence="1">N/A</strain>
    </source>
</reference>
<accession>A0AA36DUT2</accession>
<evidence type="ECO:0000313" key="2">
    <source>
        <dbReference type="Proteomes" id="UP001176961"/>
    </source>
</evidence>
<dbReference type="AlphaFoldDB" id="A0AA36DUT2"/>
<gene>
    <name evidence="1" type="ORF">CYNAS_LOCUS5174</name>
</gene>
<dbReference type="Proteomes" id="UP001176961">
    <property type="component" value="Unassembled WGS sequence"/>
</dbReference>
<protein>
    <submittedName>
        <fullName evidence="1">Uncharacterized protein</fullName>
    </submittedName>
</protein>